<keyword evidence="7" id="KW-1185">Reference proteome</keyword>
<dbReference type="Gene3D" id="3.40.640.10">
    <property type="entry name" value="Type I PLP-dependent aspartate aminotransferase-like (Major domain)"/>
    <property type="match status" value="1"/>
</dbReference>
<dbReference type="InterPro" id="IPR054542">
    <property type="entry name" value="Cys_met_metab_PP"/>
</dbReference>
<proteinExistence type="inferred from homology"/>
<gene>
    <name evidence="3" type="primary">metZ</name>
    <name evidence="6" type="ORF">RM532_11160</name>
</gene>
<dbReference type="HAMAP" id="MF_02056">
    <property type="entry name" value="MetZ"/>
    <property type="match status" value="1"/>
</dbReference>
<comment type="cofactor">
    <cofactor evidence="1 3 4">
        <name>pyridoxal 5'-phosphate</name>
        <dbReference type="ChEBI" id="CHEBI:597326"/>
    </cofactor>
</comment>
<dbReference type="Pfam" id="PF01053">
    <property type="entry name" value="Cys_Met_Meta_PP"/>
    <property type="match status" value="1"/>
</dbReference>
<comment type="subunit">
    <text evidence="3">Homotetramer.</text>
</comment>
<evidence type="ECO:0000313" key="7">
    <source>
        <dbReference type="Proteomes" id="UP001251857"/>
    </source>
</evidence>
<accession>A0ABU3C1W7</accession>
<evidence type="ECO:0000313" key="6">
    <source>
        <dbReference type="EMBL" id="MDT0635510.1"/>
    </source>
</evidence>
<dbReference type="InterPro" id="IPR006234">
    <property type="entry name" value="O-succ-hSer_sulfhydrylase"/>
</dbReference>
<keyword evidence="3" id="KW-0486">Methionine biosynthesis</keyword>
<dbReference type="PIRSF" id="PIRSF001434">
    <property type="entry name" value="CGS"/>
    <property type="match status" value="1"/>
</dbReference>
<dbReference type="PANTHER" id="PTHR11808">
    <property type="entry name" value="TRANS-SULFURATION ENZYME FAMILY MEMBER"/>
    <property type="match status" value="1"/>
</dbReference>
<evidence type="ECO:0000256" key="4">
    <source>
        <dbReference type="RuleBase" id="RU362118"/>
    </source>
</evidence>
<reference evidence="6 7" key="1">
    <citation type="submission" date="2023-09" db="EMBL/GenBank/DDBJ databases">
        <authorList>
            <person name="Rey-Velasco X."/>
        </authorList>
    </citation>
    <scope>NUCLEOTIDE SEQUENCE [LARGE SCALE GENOMIC DNA]</scope>
    <source>
        <strain evidence="6 7">W335</strain>
    </source>
</reference>
<dbReference type="Proteomes" id="UP001251857">
    <property type="component" value="Unassembled WGS sequence"/>
</dbReference>
<protein>
    <recommendedName>
        <fullName evidence="3">O-succinylhomoserine sulfhydrylase</fullName>
        <shortName evidence="3">OSH sulfhydrylase</shortName>
        <shortName evidence="3">OSHS sulfhydrylase</shortName>
        <ecNumber evidence="3">2.5.1.-</ecNumber>
    </recommendedName>
</protein>
<feature type="region of interest" description="Disordered" evidence="5">
    <location>
        <begin position="1"/>
        <end position="29"/>
    </location>
</feature>
<keyword evidence="3" id="KW-0808">Transferase</keyword>
<comment type="function">
    <text evidence="3">Catalyzes the formation of L-homocysteine from O-succinyl-L-homoserine (OSHS) and hydrogen sulfide.</text>
</comment>
<dbReference type="InterPro" id="IPR015421">
    <property type="entry name" value="PyrdxlP-dep_Trfase_major"/>
</dbReference>
<dbReference type="Gene3D" id="3.90.1150.10">
    <property type="entry name" value="Aspartate Aminotransferase, domain 1"/>
    <property type="match status" value="1"/>
</dbReference>
<dbReference type="EMBL" id="JAVRIB010000011">
    <property type="protein sequence ID" value="MDT0635510.1"/>
    <property type="molecule type" value="Genomic_DNA"/>
</dbReference>
<dbReference type="SUPFAM" id="SSF53383">
    <property type="entry name" value="PLP-dependent transferases"/>
    <property type="match status" value="1"/>
</dbReference>
<name>A0ABU3C1W7_9GAMM</name>
<evidence type="ECO:0000256" key="3">
    <source>
        <dbReference type="HAMAP-Rule" id="MF_02056"/>
    </source>
</evidence>
<dbReference type="RefSeq" id="WP_311653409.1">
    <property type="nucleotide sequence ID" value="NZ_JAVRIB010000011.1"/>
</dbReference>
<dbReference type="EC" id="2.5.1.-" evidence="3"/>
<dbReference type="PANTHER" id="PTHR11808:SF80">
    <property type="entry name" value="CYSTATHIONINE GAMMA-LYASE"/>
    <property type="match status" value="1"/>
</dbReference>
<keyword evidence="3" id="KW-0028">Amino-acid biosynthesis</keyword>
<dbReference type="NCBIfam" id="NF006003">
    <property type="entry name" value="PRK08133.1"/>
    <property type="match status" value="1"/>
</dbReference>
<dbReference type="InterPro" id="IPR015424">
    <property type="entry name" value="PyrdxlP-dep_Trfase"/>
</dbReference>
<feature type="compositionally biased region" description="Polar residues" evidence="5">
    <location>
        <begin position="1"/>
        <end position="11"/>
    </location>
</feature>
<sequence length="396" mass="42201">MNENDQPTWGTATRGVRAGRSRTPEGEHSEPIFATSSFVFDSADQAAARFAGDEPGNIYSRFTNPTVRAFGERLAAMEGGECCVATSSGMSAILSTCLGLLEQGDHIVAANTLFGSTISLFNNYLGKLGIRTSYVATTDVDAWCDAVTPDTRMLFVETPSNPLTEVVDIAALAQVAREHDCWLVVDNCFCTPALQKPFDFGADIVIHSATKFLDGQGRALGGAVIGDAETVGEKVFGFLRTAGPAMSPFNAWIFHKALETLEVRMRAHSENAHTLATWLEAQPGITRVHYPGLASHPQHELASRQQTGFGGIVAFEVAGGRAGVWQVINGTRMLSITANLGDTRTTIVHPASTTHSRISAEERARAGIGDGLVRISAGLENVEDIIADLEPGLAAL</sequence>
<organism evidence="6 7">
    <name type="scientific">Spectribacter hydrogenoxidans</name>
    <dbReference type="NCBI Taxonomy" id="3075608"/>
    <lineage>
        <taxon>Bacteria</taxon>
        <taxon>Pseudomonadati</taxon>
        <taxon>Pseudomonadota</taxon>
        <taxon>Gammaproteobacteria</taxon>
        <taxon>Salinisphaerales</taxon>
        <taxon>Salinisphaeraceae</taxon>
        <taxon>Spectribacter</taxon>
    </lineage>
</organism>
<comment type="caution">
    <text evidence="6">The sequence shown here is derived from an EMBL/GenBank/DDBJ whole genome shotgun (WGS) entry which is preliminary data.</text>
</comment>
<keyword evidence="2 3" id="KW-0663">Pyridoxal phosphate</keyword>
<comment type="pathway">
    <text evidence="3">Amino-acid biosynthesis; L-methionine biosynthesis via de novo pathway; L-homocysteine from O-succinyl-L-homoserine: step 1/1.</text>
</comment>
<feature type="modified residue" description="N6-(pyridoxal phosphate)lysine" evidence="3">
    <location>
        <position position="211"/>
    </location>
</feature>
<comment type="similarity">
    <text evidence="3">Belongs to the trans-sulfuration enzymes family. MetZ subfamily.</text>
</comment>
<dbReference type="NCBIfam" id="TIGR01325">
    <property type="entry name" value="O_suc_HS_sulf"/>
    <property type="match status" value="1"/>
</dbReference>
<evidence type="ECO:0000256" key="2">
    <source>
        <dbReference type="ARBA" id="ARBA00022898"/>
    </source>
</evidence>
<evidence type="ECO:0000256" key="1">
    <source>
        <dbReference type="ARBA" id="ARBA00001933"/>
    </source>
</evidence>
<keyword evidence="6" id="KW-0456">Lyase</keyword>
<dbReference type="CDD" id="cd00614">
    <property type="entry name" value="CGS_like"/>
    <property type="match status" value="1"/>
</dbReference>
<evidence type="ECO:0000256" key="5">
    <source>
        <dbReference type="SAM" id="MobiDB-lite"/>
    </source>
</evidence>
<dbReference type="GO" id="GO:0016829">
    <property type="term" value="F:lyase activity"/>
    <property type="evidence" value="ECO:0007669"/>
    <property type="project" value="UniProtKB-KW"/>
</dbReference>
<comment type="catalytic activity">
    <reaction evidence="3">
        <text>O-succinyl-L-homoserine + hydrogen sulfide = L-homocysteine + succinate</text>
        <dbReference type="Rhea" id="RHEA:27826"/>
        <dbReference type="ChEBI" id="CHEBI:29919"/>
        <dbReference type="ChEBI" id="CHEBI:30031"/>
        <dbReference type="ChEBI" id="CHEBI:57661"/>
        <dbReference type="ChEBI" id="CHEBI:58199"/>
    </reaction>
</comment>
<dbReference type="PROSITE" id="PS00868">
    <property type="entry name" value="CYS_MET_METAB_PP"/>
    <property type="match status" value="1"/>
</dbReference>
<dbReference type="InterPro" id="IPR000277">
    <property type="entry name" value="Cys/Met-Metab_PyrdxlP-dep_enz"/>
</dbReference>
<dbReference type="InterPro" id="IPR015422">
    <property type="entry name" value="PyrdxlP-dep_Trfase_small"/>
</dbReference>